<dbReference type="Ensembl" id="ENSCVAT00000024557.1">
    <property type="protein sequence ID" value="ENSCVAP00000016244.1"/>
    <property type="gene ID" value="ENSCVAG00000019144.1"/>
</dbReference>
<evidence type="ECO:0000313" key="5">
    <source>
        <dbReference type="Proteomes" id="UP000265020"/>
    </source>
</evidence>
<sequence>MLRIDLERSQANGELKESHLLEEKETLKEQLEDARRDLKISNDSVAQTVFTCNNQLAALKAELAKTASRMENERQARETLEAEVESTRSRLAGAPVLLLFDRLFVNCFKGELASQREAVSSLSQKLAKAEARANSMENEVHRVTLQLTEKGLLLDVLQREKEQAATRTKELENALHAEREQVSRAAARHEATQERLAQAQSEAMLLRQQLEEANNKGSAKERAVTDAQERFTDILSKLRSDGEGRVQMVEDRNKELAAKAADLRDQIYKLEEEKNEREVRP</sequence>
<dbReference type="PANTHER" id="PTHR24147:SF53">
    <property type="entry name" value="ANKYRIN REPEAT DOMAIN 26"/>
    <property type="match status" value="1"/>
</dbReference>
<dbReference type="AlphaFoldDB" id="A0A3Q2DCI0"/>
<protein>
    <recommendedName>
        <fullName evidence="3">CCDC144C-like coiled-coil domain-containing protein</fullName>
    </recommendedName>
</protein>
<dbReference type="GeneTree" id="ENSGT00940000163982"/>
<evidence type="ECO:0000256" key="2">
    <source>
        <dbReference type="SAM" id="Coils"/>
    </source>
</evidence>
<name>A0A3Q2DCI0_CYPVA</name>
<keyword evidence="5" id="KW-1185">Reference proteome</keyword>
<dbReference type="Proteomes" id="UP000265020">
    <property type="component" value="Unassembled WGS sequence"/>
</dbReference>
<feature type="domain" description="CCDC144C-like coiled-coil" evidence="3">
    <location>
        <begin position="109"/>
        <end position="279"/>
    </location>
</feature>
<dbReference type="STRING" id="28743.ENSCVAP00000016244"/>
<reference evidence="4" key="2">
    <citation type="submission" date="2025-09" db="UniProtKB">
        <authorList>
            <consortium name="Ensembl"/>
        </authorList>
    </citation>
    <scope>IDENTIFICATION</scope>
</reference>
<accession>A0A3Q2DCI0</accession>
<proteinExistence type="predicted"/>
<keyword evidence="1 2" id="KW-0175">Coiled coil</keyword>
<evidence type="ECO:0000313" key="4">
    <source>
        <dbReference type="Ensembl" id="ENSCVAP00000016244.1"/>
    </source>
</evidence>
<organism evidence="4 5">
    <name type="scientific">Cyprinodon variegatus</name>
    <name type="common">Sheepshead minnow</name>
    <dbReference type="NCBI Taxonomy" id="28743"/>
    <lineage>
        <taxon>Eukaryota</taxon>
        <taxon>Metazoa</taxon>
        <taxon>Chordata</taxon>
        <taxon>Craniata</taxon>
        <taxon>Vertebrata</taxon>
        <taxon>Euteleostomi</taxon>
        <taxon>Actinopterygii</taxon>
        <taxon>Neopterygii</taxon>
        <taxon>Teleostei</taxon>
        <taxon>Neoteleostei</taxon>
        <taxon>Acanthomorphata</taxon>
        <taxon>Ovalentaria</taxon>
        <taxon>Atherinomorphae</taxon>
        <taxon>Cyprinodontiformes</taxon>
        <taxon>Cyprinodontidae</taxon>
        <taxon>Cyprinodon</taxon>
    </lineage>
</organism>
<dbReference type="InterPro" id="IPR050657">
    <property type="entry name" value="Ankyrin_repeat_domain"/>
</dbReference>
<dbReference type="InterPro" id="IPR039497">
    <property type="entry name" value="CC144C-like_CC_dom"/>
</dbReference>
<reference evidence="4" key="1">
    <citation type="submission" date="2025-08" db="UniProtKB">
        <authorList>
            <consortium name="Ensembl"/>
        </authorList>
    </citation>
    <scope>IDENTIFICATION</scope>
</reference>
<dbReference type="OMA" id="TREEWFH"/>
<dbReference type="Pfam" id="PF14915">
    <property type="entry name" value="CCDC144C"/>
    <property type="match status" value="2"/>
</dbReference>
<evidence type="ECO:0000256" key="1">
    <source>
        <dbReference type="ARBA" id="ARBA00023054"/>
    </source>
</evidence>
<feature type="domain" description="CCDC144C-like coiled-coil" evidence="3">
    <location>
        <begin position="1"/>
        <end position="94"/>
    </location>
</feature>
<evidence type="ECO:0000259" key="3">
    <source>
        <dbReference type="Pfam" id="PF14915"/>
    </source>
</evidence>
<dbReference type="PANTHER" id="PTHR24147">
    <property type="entry name" value="ANKYRIN REPEAT DOMAIN 36-RELATED"/>
    <property type="match status" value="1"/>
</dbReference>
<feature type="coiled-coil region" evidence="2">
    <location>
        <begin position="17"/>
        <end position="280"/>
    </location>
</feature>